<organism evidence="1 2">
    <name type="scientific">Paxillus involutus ATCC 200175</name>
    <dbReference type="NCBI Taxonomy" id="664439"/>
    <lineage>
        <taxon>Eukaryota</taxon>
        <taxon>Fungi</taxon>
        <taxon>Dikarya</taxon>
        <taxon>Basidiomycota</taxon>
        <taxon>Agaricomycotina</taxon>
        <taxon>Agaricomycetes</taxon>
        <taxon>Agaricomycetidae</taxon>
        <taxon>Boletales</taxon>
        <taxon>Paxilineae</taxon>
        <taxon>Paxillaceae</taxon>
        <taxon>Paxillus</taxon>
    </lineage>
</organism>
<reference evidence="2" key="2">
    <citation type="submission" date="2015-01" db="EMBL/GenBank/DDBJ databases">
        <title>Evolutionary Origins and Diversification of the Mycorrhizal Mutualists.</title>
        <authorList>
            <consortium name="DOE Joint Genome Institute"/>
            <consortium name="Mycorrhizal Genomics Consortium"/>
            <person name="Kohler A."/>
            <person name="Kuo A."/>
            <person name="Nagy L.G."/>
            <person name="Floudas D."/>
            <person name="Copeland A."/>
            <person name="Barry K.W."/>
            <person name="Cichocki N."/>
            <person name="Veneault-Fourrey C."/>
            <person name="LaButti K."/>
            <person name="Lindquist E.A."/>
            <person name="Lipzen A."/>
            <person name="Lundell T."/>
            <person name="Morin E."/>
            <person name="Murat C."/>
            <person name="Riley R."/>
            <person name="Ohm R."/>
            <person name="Sun H."/>
            <person name="Tunlid A."/>
            <person name="Henrissat B."/>
            <person name="Grigoriev I.V."/>
            <person name="Hibbett D.S."/>
            <person name="Martin F."/>
        </authorList>
    </citation>
    <scope>NUCLEOTIDE SEQUENCE [LARGE SCALE GENOMIC DNA]</scope>
    <source>
        <strain evidence="2">ATCC 200175</strain>
    </source>
</reference>
<dbReference type="HOGENOM" id="CLU_196228_0_0_1"/>
<name>A0A0C9T9P3_PAXIN</name>
<dbReference type="AlphaFoldDB" id="A0A0C9T9P3"/>
<dbReference type="EMBL" id="KN819779">
    <property type="protein sequence ID" value="KIJ07813.1"/>
    <property type="molecule type" value="Genomic_DNA"/>
</dbReference>
<protein>
    <submittedName>
        <fullName evidence="1">Uncharacterized protein</fullName>
    </submittedName>
</protein>
<dbReference type="OrthoDB" id="3228311at2759"/>
<evidence type="ECO:0000313" key="2">
    <source>
        <dbReference type="Proteomes" id="UP000053647"/>
    </source>
</evidence>
<accession>A0A0C9T9P3</accession>
<evidence type="ECO:0000313" key="1">
    <source>
        <dbReference type="EMBL" id="KIJ07813.1"/>
    </source>
</evidence>
<gene>
    <name evidence="1" type="ORF">PAXINDRAFT_89792</name>
</gene>
<proteinExistence type="predicted"/>
<sequence length="61" mass="6859">MAKAFQAMLERFGLKHRVLAVNADNASANNTQTKTLARLDNSFQSVNHVHGHTQHCVRVWS</sequence>
<dbReference type="Proteomes" id="UP000053647">
    <property type="component" value="Unassembled WGS sequence"/>
</dbReference>
<reference evidence="1 2" key="1">
    <citation type="submission" date="2014-06" db="EMBL/GenBank/DDBJ databases">
        <authorList>
            <consortium name="DOE Joint Genome Institute"/>
            <person name="Kuo A."/>
            <person name="Kohler A."/>
            <person name="Nagy L.G."/>
            <person name="Floudas D."/>
            <person name="Copeland A."/>
            <person name="Barry K.W."/>
            <person name="Cichocki N."/>
            <person name="Veneault-Fourrey C."/>
            <person name="LaButti K."/>
            <person name="Lindquist E.A."/>
            <person name="Lipzen A."/>
            <person name="Lundell T."/>
            <person name="Morin E."/>
            <person name="Murat C."/>
            <person name="Sun H."/>
            <person name="Tunlid A."/>
            <person name="Henrissat B."/>
            <person name="Grigoriev I.V."/>
            <person name="Hibbett D.S."/>
            <person name="Martin F."/>
            <person name="Nordberg H.P."/>
            <person name="Cantor M.N."/>
            <person name="Hua S.X."/>
        </authorList>
    </citation>
    <scope>NUCLEOTIDE SEQUENCE [LARGE SCALE GENOMIC DNA]</scope>
    <source>
        <strain evidence="1 2">ATCC 200175</strain>
    </source>
</reference>
<keyword evidence="2" id="KW-1185">Reference proteome</keyword>